<sequence length="1016" mass="112532">MVIQEAEMIRPIASDAIHRIVAGQAVTDLASCVKELVDNALDAGSRTINVRLFNQGVDIVEVSDDGCGVPRCSRPLLALPHATNKIQSIDDLYHRATPLTLGFRGEALFCLANLSARLVIATRTADEELAQKMEFGRDGSLIMDSVVEMPRKVGTTVAVVKLFETVPVRQADMKRQIQNQRSRMMKMMEAYAIFSVGVCFNVMDIATDGNGRESRLLATTINSTRMEETITAVLGIRFMTKLSPIDIDMNSVYVSEVPTLDSEAPQPKWGVKGFVSTASPAGSSDSNRSDRCVQYYCINGRPVELPQITRLINDIWRNTFGQSKRPSCILTFTLPCHSFDVNVSPDKREVIFPAEQKFCELVQQKVSELWASQTHGKFTQQIIDSSCSRTDAEEQIEKRPDEILGSPGRFKRRHAFSHDFTKAKLQHESEDRRLSQELHAKSHEVAAPNNDEVDDQANAVSESAGESESDQSHDRHRKRQRAAGTMLDDTTPSENINKTTSLTNSAVTPSPASQSLHNDNEEHSDSVNDGSKMTAAEQAGWRRIQRSFNSQSGGDMEVDIATATRRPRQTAAVDFDQKQGKLTEFGFENLGYKAVKRVSFDQLRRTHDDAATVQQTRNTSVEATSLYGTRRVSGESTGSVPQLTRNNEPRDNLNSSGSKWTSVDINSESSSAVTGSQSTLEQSIDCDSQDDSESNSPEVIWKSFQSTEAVIASFQQYNTVVEERSKRLRETIRGIAPTSTDNDKEKPLSDATTIGLSKEDLGKNMTIIGQFNMGFILAHTPDYHLWILDQHACDEKYNFERLCVETKIHEQRLMAPLPIELSPTEETCVMDNMEIFEKNGFRFQIDETKPPRHRLALTALPHSGAADGRKAVQFGKEDVVALCEILGVDDSLSSYDAPSGCGTGADGSGMYGNNAVRRYTRSDGNNSASRIIARLPKAIAMFASRACRGSIMVGQALNETEMKRITTRLGDLEHPWQCPHGRSTIHHIGSLAQTLLNDEQRVHEYRSATGLASSRT</sequence>
<accession>A0A1Z5K9Y9</accession>
<dbReference type="InterPro" id="IPR038973">
    <property type="entry name" value="MutL/Mlh/Pms-like"/>
</dbReference>
<dbReference type="SMART" id="SM01340">
    <property type="entry name" value="DNA_mis_repair"/>
    <property type="match status" value="1"/>
</dbReference>
<feature type="region of interest" description="Disordered" evidence="4">
    <location>
        <begin position="628"/>
        <end position="697"/>
    </location>
</feature>
<feature type="region of interest" description="Disordered" evidence="4">
    <location>
        <begin position="443"/>
        <end position="539"/>
    </location>
</feature>
<dbReference type="Gene3D" id="3.30.230.10">
    <property type="match status" value="1"/>
</dbReference>
<evidence type="ECO:0000313" key="8">
    <source>
        <dbReference type="Proteomes" id="UP000198406"/>
    </source>
</evidence>
<keyword evidence="8" id="KW-1185">Reference proteome</keyword>
<dbReference type="InterPro" id="IPR014790">
    <property type="entry name" value="MutL_C"/>
</dbReference>
<dbReference type="OrthoDB" id="10254304at2759"/>
<dbReference type="FunCoup" id="A0A1Z5K9Y9">
    <property type="interactions" value="784"/>
</dbReference>
<dbReference type="EMBL" id="BDSP01000193">
    <property type="protein sequence ID" value="GAX22982.1"/>
    <property type="molecule type" value="Genomic_DNA"/>
</dbReference>
<dbReference type="PANTHER" id="PTHR10073">
    <property type="entry name" value="DNA MISMATCH REPAIR PROTEIN MLH, PMS, MUTL"/>
    <property type="match status" value="1"/>
</dbReference>
<feature type="region of interest" description="Disordered" evidence="4">
    <location>
        <begin position="389"/>
        <end position="410"/>
    </location>
</feature>
<dbReference type="SUPFAM" id="SSF118116">
    <property type="entry name" value="DNA mismatch repair protein MutL"/>
    <property type="match status" value="2"/>
</dbReference>
<dbReference type="InterPro" id="IPR002099">
    <property type="entry name" value="MutL/Mlh/PMS"/>
</dbReference>
<organism evidence="7 8">
    <name type="scientific">Fistulifera solaris</name>
    <name type="common">Oleaginous diatom</name>
    <dbReference type="NCBI Taxonomy" id="1519565"/>
    <lineage>
        <taxon>Eukaryota</taxon>
        <taxon>Sar</taxon>
        <taxon>Stramenopiles</taxon>
        <taxon>Ochrophyta</taxon>
        <taxon>Bacillariophyta</taxon>
        <taxon>Bacillariophyceae</taxon>
        <taxon>Bacillariophycidae</taxon>
        <taxon>Naviculales</taxon>
        <taxon>Naviculaceae</taxon>
        <taxon>Fistulifera</taxon>
    </lineage>
</organism>
<feature type="compositionally biased region" description="Polar residues" evidence="4">
    <location>
        <begin position="488"/>
        <end position="517"/>
    </location>
</feature>
<dbReference type="InterPro" id="IPR036890">
    <property type="entry name" value="HATPase_C_sf"/>
</dbReference>
<feature type="domain" description="MutL C-terminal dimerisation" evidence="5">
    <location>
        <begin position="767"/>
        <end position="957"/>
    </location>
</feature>
<dbReference type="InterPro" id="IPR013507">
    <property type="entry name" value="DNA_mismatch_S5_2-like"/>
</dbReference>
<dbReference type="PROSITE" id="PS00058">
    <property type="entry name" value="DNA_MISMATCH_REPAIR_1"/>
    <property type="match status" value="1"/>
</dbReference>
<dbReference type="Proteomes" id="UP000198406">
    <property type="component" value="Unassembled WGS sequence"/>
</dbReference>
<protein>
    <submittedName>
        <fullName evidence="7">DNA mismatch repair protein PMS2</fullName>
    </submittedName>
</protein>
<evidence type="ECO:0000256" key="3">
    <source>
        <dbReference type="ARBA" id="ARBA00022763"/>
    </source>
</evidence>
<dbReference type="InterPro" id="IPR042121">
    <property type="entry name" value="MutL_C_regsub"/>
</dbReference>
<dbReference type="SMART" id="SM00853">
    <property type="entry name" value="MutL_C"/>
    <property type="match status" value="1"/>
</dbReference>
<dbReference type="Pfam" id="PF01119">
    <property type="entry name" value="DNA_mis_repair"/>
    <property type="match status" value="1"/>
</dbReference>
<evidence type="ECO:0000259" key="6">
    <source>
        <dbReference type="SMART" id="SM01340"/>
    </source>
</evidence>
<evidence type="ECO:0000256" key="4">
    <source>
        <dbReference type="SAM" id="MobiDB-lite"/>
    </source>
</evidence>
<comment type="similarity">
    <text evidence="2">Belongs to the DNA mismatch repair MutL/HexB family.</text>
</comment>
<evidence type="ECO:0000259" key="5">
    <source>
        <dbReference type="SMART" id="SM00853"/>
    </source>
</evidence>
<gene>
    <name evidence="7" type="ORF">FisN_15Hh122</name>
</gene>
<dbReference type="SUPFAM" id="SSF54211">
    <property type="entry name" value="Ribosomal protein S5 domain 2-like"/>
    <property type="match status" value="1"/>
</dbReference>
<dbReference type="GO" id="GO:0006298">
    <property type="term" value="P:mismatch repair"/>
    <property type="evidence" value="ECO:0007669"/>
    <property type="project" value="InterPro"/>
</dbReference>
<dbReference type="GO" id="GO:0032389">
    <property type="term" value="C:MutLalpha complex"/>
    <property type="evidence" value="ECO:0007669"/>
    <property type="project" value="TreeGrafter"/>
</dbReference>
<feature type="compositionally biased region" description="Polar residues" evidence="4">
    <location>
        <begin position="634"/>
        <end position="686"/>
    </location>
</feature>
<dbReference type="InterPro" id="IPR037198">
    <property type="entry name" value="MutL_C_sf"/>
</dbReference>
<reference evidence="7 8" key="1">
    <citation type="journal article" date="2015" name="Plant Cell">
        <title>Oil accumulation by the oleaginous diatom Fistulifera solaris as revealed by the genome and transcriptome.</title>
        <authorList>
            <person name="Tanaka T."/>
            <person name="Maeda Y."/>
            <person name="Veluchamy A."/>
            <person name="Tanaka M."/>
            <person name="Abida H."/>
            <person name="Marechal E."/>
            <person name="Bowler C."/>
            <person name="Muto M."/>
            <person name="Sunaga Y."/>
            <person name="Tanaka M."/>
            <person name="Yoshino T."/>
            <person name="Taniguchi T."/>
            <person name="Fukuda Y."/>
            <person name="Nemoto M."/>
            <person name="Matsumoto M."/>
            <person name="Wong P.S."/>
            <person name="Aburatani S."/>
            <person name="Fujibuchi W."/>
        </authorList>
    </citation>
    <scope>NUCLEOTIDE SEQUENCE [LARGE SCALE GENOMIC DNA]</scope>
    <source>
        <strain evidence="7 8">JPCC DA0580</strain>
    </source>
</reference>
<dbReference type="Gene3D" id="3.30.565.10">
    <property type="entry name" value="Histidine kinase-like ATPase, C-terminal domain"/>
    <property type="match status" value="1"/>
</dbReference>
<dbReference type="Gene3D" id="3.30.1540.20">
    <property type="entry name" value="MutL, C-terminal domain, dimerisation subdomain"/>
    <property type="match status" value="2"/>
</dbReference>
<proteinExistence type="inferred from homology"/>
<dbReference type="GO" id="GO:0030983">
    <property type="term" value="F:mismatched DNA binding"/>
    <property type="evidence" value="ECO:0007669"/>
    <property type="project" value="InterPro"/>
</dbReference>
<comment type="caution">
    <text evidence="7">The sequence shown here is derived from an EMBL/GenBank/DDBJ whole genome shotgun (WGS) entry which is preliminary data.</text>
</comment>
<dbReference type="AlphaFoldDB" id="A0A1Z5K9Y9"/>
<dbReference type="PANTHER" id="PTHR10073:SF52">
    <property type="entry name" value="MISMATCH REPAIR ENDONUCLEASE PMS2"/>
    <property type="match status" value="1"/>
</dbReference>
<dbReference type="InterPro" id="IPR042120">
    <property type="entry name" value="MutL_C_dimsub"/>
</dbReference>
<dbReference type="Gene3D" id="3.30.1370.100">
    <property type="entry name" value="MutL, C-terminal domain, regulatory subdomain"/>
    <property type="match status" value="2"/>
</dbReference>
<dbReference type="SUPFAM" id="SSF55874">
    <property type="entry name" value="ATPase domain of HSP90 chaperone/DNA topoisomerase II/histidine kinase"/>
    <property type="match status" value="1"/>
</dbReference>
<dbReference type="NCBIfam" id="TIGR00585">
    <property type="entry name" value="mutl"/>
    <property type="match status" value="1"/>
</dbReference>
<comment type="subcellular location">
    <subcellularLocation>
        <location evidence="1">Plastid</location>
        <location evidence="1">Chloroplast</location>
    </subcellularLocation>
</comment>
<dbReference type="InterPro" id="IPR020568">
    <property type="entry name" value="Ribosomal_Su5_D2-typ_SF"/>
</dbReference>
<name>A0A1Z5K9Y9_FISSO</name>
<feature type="domain" description="DNA mismatch repair protein S5" evidence="6">
    <location>
        <begin position="230"/>
        <end position="371"/>
    </location>
</feature>
<dbReference type="InParanoid" id="A0A1Z5K9Y9"/>
<keyword evidence="3" id="KW-0227">DNA damage</keyword>
<dbReference type="GO" id="GO:0005524">
    <property type="term" value="F:ATP binding"/>
    <property type="evidence" value="ECO:0007669"/>
    <property type="project" value="InterPro"/>
</dbReference>
<evidence type="ECO:0000313" key="7">
    <source>
        <dbReference type="EMBL" id="GAX22982.1"/>
    </source>
</evidence>
<dbReference type="InterPro" id="IPR014721">
    <property type="entry name" value="Ribsml_uS5_D2-typ_fold_subgr"/>
</dbReference>
<dbReference type="GO" id="GO:0009507">
    <property type="term" value="C:chloroplast"/>
    <property type="evidence" value="ECO:0007669"/>
    <property type="project" value="UniProtKB-SubCell"/>
</dbReference>
<dbReference type="InterPro" id="IPR014762">
    <property type="entry name" value="DNA_mismatch_repair_CS"/>
</dbReference>
<feature type="compositionally biased region" description="Basic and acidic residues" evidence="4">
    <location>
        <begin position="390"/>
        <end position="402"/>
    </location>
</feature>
<dbReference type="Pfam" id="PF08676">
    <property type="entry name" value="MutL_C"/>
    <property type="match status" value="1"/>
</dbReference>
<evidence type="ECO:0000256" key="1">
    <source>
        <dbReference type="ARBA" id="ARBA00004229"/>
    </source>
</evidence>
<dbReference type="GO" id="GO:0016887">
    <property type="term" value="F:ATP hydrolysis activity"/>
    <property type="evidence" value="ECO:0007669"/>
    <property type="project" value="InterPro"/>
</dbReference>
<evidence type="ECO:0000256" key="2">
    <source>
        <dbReference type="ARBA" id="ARBA00006082"/>
    </source>
</evidence>
<dbReference type="GO" id="GO:0140664">
    <property type="term" value="F:ATP-dependent DNA damage sensor activity"/>
    <property type="evidence" value="ECO:0007669"/>
    <property type="project" value="InterPro"/>
</dbReference>